<evidence type="ECO:0000313" key="3">
    <source>
        <dbReference type="Proteomes" id="UP000828206"/>
    </source>
</evidence>
<organism evidence="2 3">
    <name type="scientific">Klebsiella phage vB_KpnP-VAC1</name>
    <dbReference type="NCBI Taxonomy" id="2864360"/>
    <lineage>
        <taxon>Viruses</taxon>
        <taxon>Duplodnaviria</taxon>
        <taxon>Heunggongvirae</taxon>
        <taxon>Uroviricota</taxon>
        <taxon>Caudoviricetes</taxon>
        <taxon>Autographivirales</taxon>
        <taxon>Autotranscriptaviridae</taxon>
        <taxon>Studiervirinae</taxon>
        <taxon>Teetrevirus</taxon>
        <taxon>Teetrevirus KpnPVAC1</taxon>
    </lineage>
</organism>
<keyword evidence="1" id="KW-0812">Transmembrane</keyword>
<accession>A0AAE7XH90</accession>
<dbReference type="EMBL" id="MZ428229">
    <property type="protein sequence ID" value="QZE51065.1"/>
    <property type="molecule type" value="Genomic_DNA"/>
</dbReference>
<evidence type="ECO:0000313" key="2">
    <source>
        <dbReference type="EMBL" id="QZE51065.1"/>
    </source>
</evidence>
<dbReference type="Proteomes" id="UP000828206">
    <property type="component" value="Segment"/>
</dbReference>
<sequence length="40" mass="4631">MINIMIEDESMGYEDIKNLIVLCVAIPAAINFVYEVWIKK</sequence>
<keyword evidence="1" id="KW-0472">Membrane</keyword>
<name>A0AAE7XH90_9CAUD</name>
<keyword evidence="1" id="KW-1133">Transmembrane helix</keyword>
<reference evidence="2 3" key="1">
    <citation type="submission" date="2021-06" db="EMBL/GenBank/DDBJ databases">
        <title>PemIK (PemK/PemI) type II TA system from Klebsiella pneumoniae clinical strains inhibits lytic phage.</title>
        <authorList>
            <person name="Bleriot I.I."/>
            <person name="Blasco L.L."/>
            <person name="Pacios O.O."/>
            <person name="Fernandez-Garcia L.L."/>
            <person name="Ambroa A.A."/>
            <person name="Lopez M.M."/>
            <person name="Gonzalez-Bardanca M.M."/>
            <person name="Fernandez-Cuenca F.F."/>
            <person name="Oteo J.J."/>
            <person name="Pascual A.A."/>
            <person name="Martinez-Martinez L.L."/>
            <person name="Domingo-Calap P.P."/>
            <person name="Wood T.T.K."/>
            <person name="Tomas M.M."/>
        </authorList>
    </citation>
    <scope>NUCLEOTIDE SEQUENCE [LARGE SCALE GENOMIC DNA]</scope>
</reference>
<evidence type="ECO:0000256" key="1">
    <source>
        <dbReference type="SAM" id="Phobius"/>
    </source>
</evidence>
<proteinExistence type="predicted"/>
<feature type="transmembrane region" description="Helical" evidence="1">
    <location>
        <begin position="19"/>
        <end position="38"/>
    </location>
</feature>
<protein>
    <submittedName>
        <fullName evidence="2">Uncharacterized protein</fullName>
    </submittedName>
</protein>
<keyword evidence="3" id="KW-1185">Reference proteome</keyword>